<keyword evidence="1" id="KW-0812">Transmembrane</keyword>
<dbReference type="Proteomes" id="UP000294498">
    <property type="component" value="Unassembled WGS sequence"/>
</dbReference>
<proteinExistence type="predicted"/>
<protein>
    <submittedName>
        <fullName evidence="2">Uncharacterized protein</fullName>
    </submittedName>
</protein>
<keyword evidence="3" id="KW-1185">Reference proteome</keyword>
<feature type="transmembrane region" description="Helical" evidence="1">
    <location>
        <begin position="30"/>
        <end position="51"/>
    </location>
</feature>
<name>A0A4R8DHH3_9BACT</name>
<evidence type="ECO:0000313" key="3">
    <source>
        <dbReference type="Proteomes" id="UP000294498"/>
    </source>
</evidence>
<organism evidence="2 3">
    <name type="scientific">Dinghuibacter silviterrae</name>
    <dbReference type="NCBI Taxonomy" id="1539049"/>
    <lineage>
        <taxon>Bacteria</taxon>
        <taxon>Pseudomonadati</taxon>
        <taxon>Bacteroidota</taxon>
        <taxon>Chitinophagia</taxon>
        <taxon>Chitinophagales</taxon>
        <taxon>Chitinophagaceae</taxon>
        <taxon>Dinghuibacter</taxon>
    </lineage>
</organism>
<evidence type="ECO:0000313" key="2">
    <source>
        <dbReference type="EMBL" id="TDW96967.1"/>
    </source>
</evidence>
<accession>A0A4R8DHH3</accession>
<keyword evidence="1" id="KW-1133">Transmembrane helix</keyword>
<keyword evidence="1" id="KW-0472">Membrane</keyword>
<dbReference type="EMBL" id="SODV01000002">
    <property type="protein sequence ID" value="TDW96967.1"/>
    <property type="molecule type" value="Genomic_DNA"/>
</dbReference>
<evidence type="ECO:0000256" key="1">
    <source>
        <dbReference type="SAM" id="Phobius"/>
    </source>
</evidence>
<reference evidence="2 3" key="1">
    <citation type="submission" date="2019-03" db="EMBL/GenBank/DDBJ databases">
        <title>Genomic Encyclopedia of Type Strains, Phase IV (KMG-IV): sequencing the most valuable type-strain genomes for metagenomic binning, comparative biology and taxonomic classification.</title>
        <authorList>
            <person name="Goeker M."/>
        </authorList>
    </citation>
    <scope>NUCLEOTIDE SEQUENCE [LARGE SCALE GENOMIC DNA]</scope>
    <source>
        <strain evidence="2 3">DSM 100059</strain>
    </source>
</reference>
<comment type="caution">
    <text evidence="2">The sequence shown here is derived from an EMBL/GenBank/DDBJ whole genome shotgun (WGS) entry which is preliminary data.</text>
</comment>
<gene>
    <name evidence="2" type="ORF">EDB95_4803</name>
</gene>
<sequence>MSSSKINSNSAPELQHSPEAQEIIIRRPPLLLRLGTLLVTLGVGLLLWVGWTLRYTDTAQGVFVVSTCAGDTVTGRFLFSASLQPGQEVTLGGRFKGKILSVAPGNRVTLIGSFPIAAGAQVSAEVVTGYARLSDHFFRR</sequence>
<dbReference type="AlphaFoldDB" id="A0A4R8DHH3"/>
<dbReference type="RefSeq" id="WP_133998347.1">
    <property type="nucleotide sequence ID" value="NZ_SODV01000002.1"/>
</dbReference>